<name>A0ACC2HXU1_9PEZI</name>
<dbReference type="EMBL" id="JAPESX010002429">
    <property type="protein sequence ID" value="KAJ8107830.1"/>
    <property type="molecule type" value="Genomic_DNA"/>
</dbReference>
<comment type="caution">
    <text evidence="1">The sequence shown here is derived from an EMBL/GenBank/DDBJ whole genome shotgun (WGS) entry which is preliminary data.</text>
</comment>
<protein>
    <submittedName>
        <fullName evidence="1">Uncharacterized protein</fullName>
    </submittedName>
</protein>
<dbReference type="Proteomes" id="UP001153334">
    <property type="component" value="Unassembled WGS sequence"/>
</dbReference>
<reference evidence="1" key="1">
    <citation type="submission" date="2022-11" db="EMBL/GenBank/DDBJ databases">
        <title>Genome Sequence of Nemania bipapillata.</title>
        <authorList>
            <person name="Buettner E."/>
        </authorList>
    </citation>
    <scope>NUCLEOTIDE SEQUENCE</scope>
    <source>
        <strain evidence="1">CP14</strain>
    </source>
</reference>
<keyword evidence="2" id="KW-1185">Reference proteome</keyword>
<proteinExistence type="predicted"/>
<sequence>MASSDGRESLSRTFTLGDSDIVRAEKDKNLYWSAVYRELSHVDLFKRASNTRRRLIPDIEGLFHEVSKLKNRGLFHGTKSSDPEPHERLKLRLAGRAQAGTNQVVMTDSVWIQCSDESSAKKIKAGLDKIEWLKSSEYAPVYVYLEARGKC</sequence>
<evidence type="ECO:0000313" key="2">
    <source>
        <dbReference type="Proteomes" id="UP001153334"/>
    </source>
</evidence>
<gene>
    <name evidence="1" type="ORF">ONZ43_g6613</name>
</gene>
<organism evidence="1 2">
    <name type="scientific">Nemania bipapillata</name>
    <dbReference type="NCBI Taxonomy" id="110536"/>
    <lineage>
        <taxon>Eukaryota</taxon>
        <taxon>Fungi</taxon>
        <taxon>Dikarya</taxon>
        <taxon>Ascomycota</taxon>
        <taxon>Pezizomycotina</taxon>
        <taxon>Sordariomycetes</taxon>
        <taxon>Xylariomycetidae</taxon>
        <taxon>Xylariales</taxon>
        <taxon>Xylariaceae</taxon>
        <taxon>Nemania</taxon>
    </lineage>
</organism>
<accession>A0ACC2HXU1</accession>
<evidence type="ECO:0000313" key="1">
    <source>
        <dbReference type="EMBL" id="KAJ8107830.1"/>
    </source>
</evidence>